<dbReference type="EMBL" id="MVBK01000038">
    <property type="protein sequence ID" value="OOG25410.1"/>
    <property type="molecule type" value="Genomic_DNA"/>
</dbReference>
<dbReference type="GO" id="GO:0003677">
    <property type="term" value="F:DNA binding"/>
    <property type="evidence" value="ECO:0007669"/>
    <property type="project" value="InterPro"/>
</dbReference>
<dbReference type="SMART" id="SM01321">
    <property type="entry name" value="Y1_Tnp"/>
    <property type="match status" value="1"/>
</dbReference>
<gene>
    <name evidence="2" type="ORF">B1C78_06760</name>
</gene>
<dbReference type="PANTHER" id="PTHR34322:SF2">
    <property type="entry name" value="TRANSPOSASE IS200-LIKE DOMAIN-CONTAINING PROTEIN"/>
    <property type="match status" value="1"/>
</dbReference>
<evidence type="ECO:0000313" key="3">
    <source>
        <dbReference type="Proteomes" id="UP000189462"/>
    </source>
</evidence>
<evidence type="ECO:0000313" key="2">
    <source>
        <dbReference type="EMBL" id="OOG25410.1"/>
    </source>
</evidence>
<dbReference type="AlphaFoldDB" id="A0A1V3NK26"/>
<accession>A0A1V3NK26</accession>
<evidence type="ECO:0000259" key="1">
    <source>
        <dbReference type="SMART" id="SM01321"/>
    </source>
</evidence>
<organism evidence="2 3">
    <name type="scientific">Thioalkalivibrio denitrificans</name>
    <dbReference type="NCBI Taxonomy" id="108003"/>
    <lineage>
        <taxon>Bacteria</taxon>
        <taxon>Pseudomonadati</taxon>
        <taxon>Pseudomonadota</taxon>
        <taxon>Gammaproteobacteria</taxon>
        <taxon>Chromatiales</taxon>
        <taxon>Ectothiorhodospiraceae</taxon>
        <taxon>Thioalkalivibrio</taxon>
    </lineage>
</organism>
<feature type="domain" description="Transposase IS200-like" evidence="1">
    <location>
        <begin position="9"/>
        <end position="124"/>
    </location>
</feature>
<proteinExistence type="predicted"/>
<dbReference type="Proteomes" id="UP000189462">
    <property type="component" value="Unassembled WGS sequence"/>
</dbReference>
<dbReference type="GO" id="GO:0004803">
    <property type="term" value="F:transposase activity"/>
    <property type="evidence" value="ECO:0007669"/>
    <property type="project" value="InterPro"/>
</dbReference>
<keyword evidence="3" id="KW-1185">Reference proteome</keyword>
<dbReference type="OrthoDB" id="9814067at2"/>
<dbReference type="SUPFAM" id="SSF143422">
    <property type="entry name" value="Transposase IS200-like"/>
    <property type="match status" value="1"/>
</dbReference>
<dbReference type="InterPro" id="IPR002686">
    <property type="entry name" value="Transposase_17"/>
</dbReference>
<dbReference type="InterPro" id="IPR036515">
    <property type="entry name" value="Transposase_17_sf"/>
</dbReference>
<sequence>MPRRPRTYLAGFPYHVVQRGNNREACFLEPQDYQFYLGLWRELSRRYGAAVHAYCLMTNHIHFLVTPDTETAISDTLRVVGSSYAQYVNRKYGRTGTLWEGRHRSSLIQSERYLFTCYRYIELNPVRAGMVKRPEAYQWSSYGANAKLERSWLTPHDEYLRLGRTPEERAHAYRALFNHHLDEEDLNRIRCAAHYSQPIGDDGFRRQLAERFGLRLGQMRRGRPRSTSAPAGI</sequence>
<reference evidence="2 3" key="1">
    <citation type="submission" date="2017-02" db="EMBL/GenBank/DDBJ databases">
        <title>Genomic diversity within the haloalkaliphilic genus Thioalkalivibrio.</title>
        <authorList>
            <person name="Ahn A.-C."/>
            <person name="Meier-Kolthoff J."/>
            <person name="Overmars L."/>
            <person name="Richter M."/>
            <person name="Woyke T."/>
            <person name="Sorokin D.Y."/>
            <person name="Muyzer G."/>
        </authorList>
    </citation>
    <scope>NUCLEOTIDE SEQUENCE [LARGE SCALE GENOMIC DNA]</scope>
    <source>
        <strain evidence="2 3">ALJD</strain>
    </source>
</reference>
<dbReference type="PANTHER" id="PTHR34322">
    <property type="entry name" value="TRANSPOSASE, Y1_TNP DOMAIN-CONTAINING"/>
    <property type="match status" value="1"/>
</dbReference>
<name>A0A1V3NK26_9GAMM</name>
<dbReference type="Gene3D" id="3.30.70.1290">
    <property type="entry name" value="Transposase IS200-like"/>
    <property type="match status" value="1"/>
</dbReference>
<comment type="caution">
    <text evidence="2">The sequence shown here is derived from an EMBL/GenBank/DDBJ whole genome shotgun (WGS) entry which is preliminary data.</text>
</comment>
<protein>
    <recommendedName>
        <fullName evidence="1">Transposase IS200-like domain-containing protein</fullName>
    </recommendedName>
</protein>
<dbReference type="RefSeq" id="WP_077278388.1">
    <property type="nucleotide sequence ID" value="NZ_MVBK01000038.1"/>
</dbReference>
<dbReference type="Pfam" id="PF01797">
    <property type="entry name" value="Y1_Tnp"/>
    <property type="match status" value="1"/>
</dbReference>
<dbReference type="GO" id="GO:0006313">
    <property type="term" value="P:DNA transposition"/>
    <property type="evidence" value="ECO:0007669"/>
    <property type="project" value="InterPro"/>
</dbReference>